<dbReference type="AlphaFoldDB" id="A0A2N6SWB1"/>
<dbReference type="PROSITE" id="PS51459">
    <property type="entry name" value="FIDO"/>
    <property type="match status" value="1"/>
</dbReference>
<evidence type="ECO:0000259" key="4">
    <source>
        <dbReference type="PROSITE" id="PS51459"/>
    </source>
</evidence>
<dbReference type="GO" id="GO:0005524">
    <property type="term" value="F:ATP binding"/>
    <property type="evidence" value="ECO:0007669"/>
    <property type="project" value="UniProtKB-KW"/>
</dbReference>
<keyword evidence="2" id="KW-0067">ATP-binding</keyword>
<name>A0A2N6SWB1_9CORY</name>
<evidence type="ECO:0000256" key="1">
    <source>
        <dbReference type="PIRSR" id="PIRSR640198-1"/>
    </source>
</evidence>
<dbReference type="Pfam" id="PF02661">
    <property type="entry name" value="Fic"/>
    <property type="match status" value="1"/>
</dbReference>
<dbReference type="InterPro" id="IPR040198">
    <property type="entry name" value="Fido_containing"/>
</dbReference>
<evidence type="ECO:0000313" key="6">
    <source>
        <dbReference type="Proteomes" id="UP000235363"/>
    </source>
</evidence>
<organism evidence="5 6">
    <name type="scientific">Corynebacterium xerosis</name>
    <dbReference type="NCBI Taxonomy" id="1725"/>
    <lineage>
        <taxon>Bacteria</taxon>
        <taxon>Bacillati</taxon>
        <taxon>Actinomycetota</taxon>
        <taxon>Actinomycetes</taxon>
        <taxon>Mycobacteriales</taxon>
        <taxon>Corynebacteriaceae</taxon>
        <taxon>Corynebacterium</taxon>
    </lineage>
</organism>
<evidence type="ECO:0000256" key="2">
    <source>
        <dbReference type="PIRSR" id="PIRSR640198-2"/>
    </source>
</evidence>
<dbReference type="Proteomes" id="UP000235363">
    <property type="component" value="Unassembled WGS sequence"/>
</dbReference>
<dbReference type="InterPro" id="IPR003812">
    <property type="entry name" value="Fido"/>
</dbReference>
<feature type="binding site" evidence="2">
    <location>
        <begin position="182"/>
        <end position="189"/>
    </location>
    <ligand>
        <name>ATP</name>
        <dbReference type="ChEBI" id="CHEBI:30616"/>
    </ligand>
</feature>
<dbReference type="PANTHER" id="PTHR13504:SF38">
    <property type="entry name" value="FIDO DOMAIN-CONTAINING PROTEIN"/>
    <property type="match status" value="1"/>
</dbReference>
<dbReference type="InterPro" id="IPR036597">
    <property type="entry name" value="Fido-like_dom_sf"/>
</dbReference>
<protein>
    <submittedName>
        <fullName evidence="5">Fic family protein</fullName>
    </submittedName>
</protein>
<evidence type="ECO:0000313" key="5">
    <source>
        <dbReference type="EMBL" id="PMC61358.1"/>
    </source>
</evidence>
<dbReference type="SUPFAM" id="SSF140931">
    <property type="entry name" value="Fic-like"/>
    <property type="match status" value="1"/>
</dbReference>
<evidence type="ECO:0000256" key="3">
    <source>
        <dbReference type="SAM" id="MobiDB-lite"/>
    </source>
</evidence>
<comment type="caution">
    <text evidence="5">The sequence shown here is derived from an EMBL/GenBank/DDBJ whole genome shotgun (WGS) entry which is preliminary data.</text>
</comment>
<dbReference type="Gene3D" id="1.10.3290.10">
    <property type="entry name" value="Fido-like domain"/>
    <property type="match status" value="1"/>
</dbReference>
<feature type="region of interest" description="Disordered" evidence="3">
    <location>
        <begin position="1"/>
        <end position="21"/>
    </location>
</feature>
<sequence>MTWPRVTHESLPWSTSPDVSMSARARSRIPSSYESDIVPTVADAALELTSEQAASLSEASAGRRAGGPGIKGNAPLIVANAKLMAAAASTGGDLGVDGLLAMHDVLLRPSASDIAGTWRDGAVWIGGSDYGPTDALFVPPKAADVPGLIDDLLAFMKRGDVPAIAKAAIVHAQFETIHPFADGNGRTGRALVHVVLADAGLCSNAVLPLSARLLHDTAGYFGTLNEYRDGRPGPIIELFARSAIEAAELGTWAAAELESIRGDWHRLVTGRAGTPDATLVDVLLAQPIVDVEFAAEAADCSSVTARRSLERLEGAGIVIGYQATKRRRAWRAPDVLELMDRVASGLGCRDKI</sequence>
<dbReference type="PANTHER" id="PTHR13504">
    <property type="entry name" value="FIDO DOMAIN-CONTAINING PROTEIN DDB_G0283145"/>
    <property type="match status" value="1"/>
</dbReference>
<gene>
    <name evidence="5" type="ORF">CJ204_11505</name>
</gene>
<feature type="active site" evidence="1">
    <location>
        <position position="178"/>
    </location>
</feature>
<feature type="domain" description="Fido" evidence="4">
    <location>
        <begin position="94"/>
        <end position="241"/>
    </location>
</feature>
<dbReference type="EMBL" id="PNHF01000032">
    <property type="protein sequence ID" value="PMC61358.1"/>
    <property type="molecule type" value="Genomic_DNA"/>
</dbReference>
<reference evidence="5 6" key="1">
    <citation type="submission" date="2017-09" db="EMBL/GenBank/DDBJ databases">
        <title>Bacterial strain isolated from the female urinary microbiota.</title>
        <authorList>
            <person name="Thomas-White K."/>
            <person name="Kumar N."/>
            <person name="Forster S."/>
            <person name="Putonti C."/>
            <person name="Lawley T."/>
            <person name="Wolfe A.J."/>
        </authorList>
    </citation>
    <scope>NUCLEOTIDE SEQUENCE [LARGE SCALE GENOMIC DNA]</scope>
    <source>
        <strain evidence="5 6">UMB0908</strain>
    </source>
</reference>
<proteinExistence type="predicted"/>
<keyword evidence="2" id="KW-0547">Nucleotide-binding</keyword>
<accession>A0A2N6SWB1</accession>